<dbReference type="RefSeq" id="WP_185256427.1">
    <property type="nucleotide sequence ID" value="NZ_AP023368.1"/>
</dbReference>
<dbReference type="EMBL" id="AP023368">
    <property type="protein sequence ID" value="BCK00786.1"/>
    <property type="molecule type" value="Genomic_DNA"/>
</dbReference>
<protein>
    <recommendedName>
        <fullName evidence="3">Glycosyl hydrolase family 98 putative carbohydrate-binding module domain-containing protein</fullName>
    </recommendedName>
</protein>
<name>A0A7I8DUK4_9FIRM</name>
<evidence type="ECO:0008006" key="3">
    <source>
        <dbReference type="Google" id="ProtNLM"/>
    </source>
</evidence>
<reference evidence="1 2" key="2">
    <citation type="submission" date="2020-08" db="EMBL/GenBank/DDBJ databases">
        <authorList>
            <person name="Ueki A."/>
            <person name="Tonouchi A."/>
        </authorList>
    </citation>
    <scope>NUCLEOTIDE SEQUENCE [LARGE SCALE GENOMIC DNA]</scope>
    <source>
        <strain evidence="1 2">CTTW</strain>
    </source>
</reference>
<reference evidence="1 2" key="1">
    <citation type="submission" date="2020-08" db="EMBL/GenBank/DDBJ databases">
        <title>Draft genome sequencing of an Anaerocolumna strain isolated from anoxic soil subjected to BSD treatment.</title>
        <authorList>
            <person name="Uek A."/>
            <person name="Tonouchi A."/>
        </authorList>
    </citation>
    <scope>NUCLEOTIDE SEQUENCE [LARGE SCALE GENOMIC DNA]</scope>
    <source>
        <strain evidence="1 2">CTTW</strain>
    </source>
</reference>
<evidence type="ECO:0000313" key="1">
    <source>
        <dbReference type="EMBL" id="BCK00786.1"/>
    </source>
</evidence>
<gene>
    <name evidence="1" type="ORF">bsdcttw_38260</name>
</gene>
<keyword evidence="2" id="KW-1185">Reference proteome</keyword>
<dbReference type="Proteomes" id="UP000515703">
    <property type="component" value="Chromosome"/>
</dbReference>
<dbReference type="AlphaFoldDB" id="A0A7I8DUK4"/>
<evidence type="ECO:0000313" key="2">
    <source>
        <dbReference type="Proteomes" id="UP000515703"/>
    </source>
</evidence>
<sequence length="122" mass="13159">MERTQLLFRTAPGSQALSGGTTTTLTSDFPNGIAVFHYPIIRILFGNRTSSGSSVTFNLIMLQGPELIGRLDSVTLSPGESFTRTYEVPGLALIIDASNNGTSDSYVDAFLYGFGPNKDWNC</sequence>
<proteinExistence type="predicted"/>
<dbReference type="KEGG" id="acht:bsdcttw_38260"/>
<organism evidence="1 2">
    <name type="scientific">Anaerocolumna chitinilytica</name>
    <dbReference type="NCBI Taxonomy" id="1727145"/>
    <lineage>
        <taxon>Bacteria</taxon>
        <taxon>Bacillati</taxon>
        <taxon>Bacillota</taxon>
        <taxon>Clostridia</taxon>
        <taxon>Lachnospirales</taxon>
        <taxon>Lachnospiraceae</taxon>
        <taxon>Anaerocolumna</taxon>
    </lineage>
</organism>
<accession>A0A7I8DUK4</accession>